<dbReference type="EMBL" id="SMTL01000008">
    <property type="protein sequence ID" value="TDK30416.1"/>
    <property type="molecule type" value="Genomic_DNA"/>
</dbReference>
<dbReference type="InterPro" id="IPR024399">
    <property type="entry name" value="DUF2628"/>
</dbReference>
<dbReference type="Proteomes" id="UP000295238">
    <property type="component" value="Unassembled WGS sequence"/>
</dbReference>
<keyword evidence="4" id="KW-1185">Reference proteome</keyword>
<evidence type="ECO:0000313" key="3">
    <source>
        <dbReference type="EMBL" id="TDK30416.1"/>
    </source>
</evidence>
<dbReference type="RefSeq" id="WP_133318245.1">
    <property type="nucleotide sequence ID" value="NZ_SMTL01000008.1"/>
</dbReference>
<evidence type="ECO:0000313" key="4">
    <source>
        <dbReference type="Proteomes" id="UP000295238"/>
    </source>
</evidence>
<gene>
    <name evidence="3" type="ORF">E2F50_21545</name>
</gene>
<feature type="transmembrane region" description="Helical" evidence="2">
    <location>
        <begin position="67"/>
        <end position="84"/>
    </location>
</feature>
<dbReference type="OrthoDB" id="7285394at2"/>
<reference evidence="3 4" key="1">
    <citation type="submission" date="2019-03" db="EMBL/GenBank/DDBJ databases">
        <title>Rhizobium sp. nov., an bacterium isolated from biocrust in Mu Us Desert.</title>
        <authorList>
            <person name="Lixiong L."/>
        </authorList>
    </citation>
    <scope>NUCLEOTIDE SEQUENCE [LARGE SCALE GENOMIC DNA]</scope>
    <source>
        <strain evidence="3 4">SPY-1</strain>
    </source>
</reference>
<proteinExistence type="predicted"/>
<feature type="transmembrane region" description="Helical" evidence="2">
    <location>
        <begin position="20"/>
        <end position="39"/>
    </location>
</feature>
<comment type="caution">
    <text evidence="3">The sequence shown here is derived from an EMBL/GenBank/DDBJ whole genome shotgun (WGS) entry which is preliminary data.</text>
</comment>
<protein>
    <submittedName>
        <fullName evidence="3">DUF2628 domain-containing protein</fullName>
    </submittedName>
</protein>
<organism evidence="3 4">
    <name type="scientific">Rhizobium deserti</name>
    <dbReference type="NCBI Taxonomy" id="2547961"/>
    <lineage>
        <taxon>Bacteria</taxon>
        <taxon>Pseudomonadati</taxon>
        <taxon>Pseudomonadota</taxon>
        <taxon>Alphaproteobacteria</taxon>
        <taxon>Hyphomicrobiales</taxon>
        <taxon>Rhizobiaceae</taxon>
        <taxon>Rhizobium/Agrobacterium group</taxon>
        <taxon>Rhizobium</taxon>
    </lineage>
</organism>
<keyword evidence="2" id="KW-0472">Membrane</keyword>
<dbReference type="AlphaFoldDB" id="A0A4R5U7S2"/>
<feature type="region of interest" description="Disordered" evidence="1">
    <location>
        <begin position="122"/>
        <end position="159"/>
    </location>
</feature>
<keyword evidence="2" id="KW-0812">Transmembrane</keyword>
<evidence type="ECO:0000256" key="2">
    <source>
        <dbReference type="SAM" id="Phobius"/>
    </source>
</evidence>
<name>A0A4R5U7S2_9HYPH</name>
<evidence type="ECO:0000256" key="1">
    <source>
        <dbReference type="SAM" id="MobiDB-lite"/>
    </source>
</evidence>
<dbReference type="Pfam" id="PF10947">
    <property type="entry name" value="DUF2628"/>
    <property type="match status" value="1"/>
</dbReference>
<accession>A0A4R5U7S2</accession>
<keyword evidence="2" id="KW-1133">Transmembrane helix</keyword>
<sequence length="159" mass="17700">MRSYAILTPPGGPLPDHRSTLVIADRFSWLAFLFPWLWLFWHKLWLAGIVALLVQIGSGFLMQIPGFAPAGLLIGLAVSLLAGLESRNYYSNALGRRGWTVEAIVFAQDRQTAEEIYFSSLPQPEKQPMPLSSDWAPQGKQPSDGWRGQAPGLFDYGVR</sequence>